<evidence type="ECO:0000313" key="1">
    <source>
        <dbReference type="EMBL" id="MFC5835917.1"/>
    </source>
</evidence>
<evidence type="ECO:0000313" key="2">
    <source>
        <dbReference type="Proteomes" id="UP001596058"/>
    </source>
</evidence>
<dbReference type="EMBL" id="JBHSPA010000136">
    <property type="protein sequence ID" value="MFC5835917.1"/>
    <property type="molecule type" value="Genomic_DNA"/>
</dbReference>
<protein>
    <submittedName>
        <fullName evidence="1">Uncharacterized protein</fullName>
    </submittedName>
</protein>
<name>A0ABW1DEE9_9ACTN</name>
<keyword evidence="2" id="KW-1185">Reference proteome</keyword>
<dbReference type="Proteomes" id="UP001596058">
    <property type="component" value="Unassembled WGS sequence"/>
</dbReference>
<accession>A0ABW1DEE9</accession>
<proteinExistence type="predicted"/>
<comment type="caution">
    <text evidence="1">The sequence shown here is derived from an EMBL/GenBank/DDBJ whole genome shotgun (WGS) entry which is preliminary data.</text>
</comment>
<sequence>MSNLDLECFRTTPYQPPAVTLVLRHLNPVLSGQPPVQVTLGQREQLCVPVAKNNAFPPPNVLDYTRFVDLSCYRVTGPSLNLNLGLRHLNPILQNLPGFGVTLNVPQQLCVPVAKNGMVPPPDVLRVISHIDLLCYGHLPNPAIGAALTLTQLNPVLIPQIPARSVRVNAARQLCVPVQKSGDNIPVDVLTIARWVDLEKFDILSQATPAVSLNLRHLNPVLANLPPEQLTLAGSVQLAVPVSKNGMMPPG</sequence>
<dbReference type="RefSeq" id="WP_379525324.1">
    <property type="nucleotide sequence ID" value="NZ_JBHSPA010000136.1"/>
</dbReference>
<organism evidence="1 2">
    <name type="scientific">Nonomuraea insulae</name>
    <dbReference type="NCBI Taxonomy" id="1616787"/>
    <lineage>
        <taxon>Bacteria</taxon>
        <taxon>Bacillati</taxon>
        <taxon>Actinomycetota</taxon>
        <taxon>Actinomycetes</taxon>
        <taxon>Streptosporangiales</taxon>
        <taxon>Streptosporangiaceae</taxon>
        <taxon>Nonomuraea</taxon>
    </lineage>
</organism>
<gene>
    <name evidence="1" type="ORF">ACFPZ3_69910</name>
</gene>
<reference evidence="2" key="1">
    <citation type="journal article" date="2019" name="Int. J. Syst. Evol. Microbiol.">
        <title>The Global Catalogue of Microorganisms (GCM) 10K type strain sequencing project: providing services to taxonomists for standard genome sequencing and annotation.</title>
        <authorList>
            <consortium name="The Broad Institute Genomics Platform"/>
            <consortium name="The Broad Institute Genome Sequencing Center for Infectious Disease"/>
            <person name="Wu L."/>
            <person name="Ma J."/>
        </authorList>
    </citation>
    <scope>NUCLEOTIDE SEQUENCE [LARGE SCALE GENOMIC DNA]</scope>
    <source>
        <strain evidence="2">CCUG 53903</strain>
    </source>
</reference>